<dbReference type="GO" id="GO:0016020">
    <property type="term" value="C:membrane"/>
    <property type="evidence" value="ECO:0007669"/>
    <property type="project" value="UniProtKB-SubCell"/>
</dbReference>
<dbReference type="GeneID" id="28838614"/>
<comment type="subcellular location">
    <subcellularLocation>
        <location evidence="1">Membrane</location>
        <topology evidence="1">Multi-pass membrane protein</topology>
    </subcellularLocation>
</comment>
<keyword evidence="2 6" id="KW-0812">Transmembrane</keyword>
<feature type="domain" description="Major facilitator superfamily (MFS) profile" evidence="7">
    <location>
        <begin position="70"/>
        <end position="536"/>
    </location>
</feature>
<feature type="transmembrane region" description="Helical" evidence="6">
    <location>
        <begin position="427"/>
        <end position="452"/>
    </location>
</feature>
<keyword evidence="9" id="KW-1185">Reference proteome</keyword>
<keyword evidence="3 6" id="KW-1133">Transmembrane helix</keyword>
<sequence length="543" mass="58027">MLDLLSSVEILPTKSHGPSPSPAVSLPSVSSPEHAGSRSIENVQLVPESPIPAPFDIEDGGPKQGRIVVIIAVLTGVNFLSSLTNGFITIGLPRISSELSLPEHLMVWPSAVYYLTSSTCLLLAGSIADVVGPRRINLAGCLLTGIFIIACGLARTGIEFIMFRAMQGIALSLCLPTSVAIVAKVAPSGRKRNIGFSCLGFVQPIGFSLGLVLEGAVLDIMGWRFLYYLSGGLSLALFITSLWILPRDAMIIGSVFTKLKREIDWLGALMASTCLVLFSYILATLTGAVSNIRQPTNIVLLLISIGLVPAFIFWEARRERLNLPALIPNSLWKNTVFTSVCLTVLFSNALANSMEVFCSLFFQEIQHTSALGASLRILPSLIVGFITQLSTGILIHRLSPYHIILLALILSAGSPLLMAVTSAQWPYWYAAFFAQLLAPLSCAIMFTIGLLAVSEGFPAHTQALAGAVFSTVAQFGASLGLTLLAMVATSVTNSKGDQGKGREEDLLAGYRASFWAAFAYMGLACVIGVFGLRRMGRVGVKKD</sequence>
<feature type="transmembrane region" description="Helical" evidence="6">
    <location>
        <begin position="194"/>
        <end position="213"/>
    </location>
</feature>
<evidence type="ECO:0000256" key="1">
    <source>
        <dbReference type="ARBA" id="ARBA00004141"/>
    </source>
</evidence>
<evidence type="ECO:0000256" key="5">
    <source>
        <dbReference type="SAM" id="MobiDB-lite"/>
    </source>
</evidence>
<dbReference type="InterPro" id="IPR020846">
    <property type="entry name" value="MFS_dom"/>
</dbReference>
<evidence type="ECO:0000256" key="3">
    <source>
        <dbReference type="ARBA" id="ARBA00022989"/>
    </source>
</evidence>
<evidence type="ECO:0000256" key="6">
    <source>
        <dbReference type="SAM" id="Phobius"/>
    </source>
</evidence>
<accession>A0A1B8GI71</accession>
<dbReference type="PANTHER" id="PTHR42718">
    <property type="entry name" value="MAJOR FACILITATOR SUPERFAMILY MULTIDRUG TRANSPORTER MFSC"/>
    <property type="match status" value="1"/>
</dbReference>
<feature type="transmembrane region" description="Helical" evidence="6">
    <location>
        <begin position="295"/>
        <end position="314"/>
    </location>
</feature>
<feature type="transmembrane region" description="Helical" evidence="6">
    <location>
        <begin position="402"/>
        <end position="421"/>
    </location>
</feature>
<name>A0A1B8GI71_9PEZI</name>
<feature type="region of interest" description="Disordered" evidence="5">
    <location>
        <begin position="13"/>
        <end position="41"/>
    </location>
</feature>
<dbReference type="InterPro" id="IPR011701">
    <property type="entry name" value="MFS"/>
</dbReference>
<reference evidence="8 9" key="1">
    <citation type="submission" date="2016-03" db="EMBL/GenBank/DDBJ databases">
        <title>Comparative genomics of Pseudogymnoascus destructans, the fungus causing white-nose syndrome of bats.</title>
        <authorList>
            <person name="Palmer J.M."/>
            <person name="Drees K.P."/>
            <person name="Foster J.T."/>
            <person name="Lindner D.L."/>
        </authorList>
    </citation>
    <scope>NUCLEOTIDE SEQUENCE [LARGE SCALE GENOMIC DNA]</scope>
    <source>
        <strain evidence="8 9">UAMH 10579</strain>
    </source>
</reference>
<feature type="transmembrane region" description="Helical" evidence="6">
    <location>
        <begin position="112"/>
        <end position="131"/>
    </location>
</feature>
<dbReference type="InterPro" id="IPR036259">
    <property type="entry name" value="MFS_trans_sf"/>
</dbReference>
<dbReference type="PROSITE" id="PS50850">
    <property type="entry name" value="MFS"/>
    <property type="match status" value="1"/>
</dbReference>
<reference evidence="9" key="2">
    <citation type="journal article" date="2018" name="Nat. Commun.">
        <title>Extreme sensitivity to ultraviolet light in the fungal pathogen causing white-nose syndrome of bats.</title>
        <authorList>
            <person name="Palmer J.M."/>
            <person name="Drees K.P."/>
            <person name="Foster J.T."/>
            <person name="Lindner D.L."/>
        </authorList>
    </citation>
    <scope>NUCLEOTIDE SEQUENCE [LARGE SCALE GENOMIC DNA]</scope>
    <source>
        <strain evidence="9">UAMH 10579</strain>
    </source>
</reference>
<feature type="transmembrane region" description="Helical" evidence="6">
    <location>
        <begin position="225"/>
        <end position="245"/>
    </location>
</feature>
<evidence type="ECO:0000256" key="4">
    <source>
        <dbReference type="ARBA" id="ARBA00023136"/>
    </source>
</evidence>
<keyword evidence="4 6" id="KW-0472">Membrane</keyword>
<feature type="transmembrane region" description="Helical" evidence="6">
    <location>
        <begin position="265"/>
        <end position="283"/>
    </location>
</feature>
<feature type="transmembrane region" description="Helical" evidence="6">
    <location>
        <begin position="138"/>
        <end position="155"/>
    </location>
</feature>
<dbReference type="EMBL" id="KV460235">
    <property type="protein sequence ID" value="OBT95531.1"/>
    <property type="molecule type" value="Genomic_DNA"/>
</dbReference>
<evidence type="ECO:0000259" key="7">
    <source>
        <dbReference type="PROSITE" id="PS50850"/>
    </source>
</evidence>
<evidence type="ECO:0000256" key="2">
    <source>
        <dbReference type="ARBA" id="ARBA00022692"/>
    </source>
</evidence>
<feature type="transmembrane region" description="Helical" evidence="6">
    <location>
        <begin position="374"/>
        <end position="395"/>
    </location>
</feature>
<evidence type="ECO:0000313" key="9">
    <source>
        <dbReference type="Proteomes" id="UP000091956"/>
    </source>
</evidence>
<feature type="transmembrane region" description="Helical" evidence="6">
    <location>
        <begin position="464"/>
        <end position="492"/>
    </location>
</feature>
<proteinExistence type="predicted"/>
<dbReference type="SUPFAM" id="SSF103473">
    <property type="entry name" value="MFS general substrate transporter"/>
    <property type="match status" value="1"/>
</dbReference>
<dbReference type="PANTHER" id="PTHR42718:SF27">
    <property type="entry name" value="TRANSPORTER, PUTATIVE-RELATED"/>
    <property type="match status" value="1"/>
</dbReference>
<dbReference type="Proteomes" id="UP000091956">
    <property type="component" value="Unassembled WGS sequence"/>
</dbReference>
<dbReference type="Gene3D" id="1.20.1250.20">
    <property type="entry name" value="MFS general substrate transporter like domains"/>
    <property type="match status" value="2"/>
</dbReference>
<dbReference type="RefSeq" id="XP_018129264.1">
    <property type="nucleotide sequence ID" value="XM_018274693.2"/>
</dbReference>
<dbReference type="OrthoDB" id="440755at2759"/>
<feature type="compositionally biased region" description="Low complexity" evidence="5">
    <location>
        <begin position="22"/>
        <end position="32"/>
    </location>
</feature>
<gene>
    <name evidence="8" type="ORF">VE01_05228</name>
</gene>
<feature type="transmembrane region" description="Helical" evidence="6">
    <location>
        <begin position="161"/>
        <end position="182"/>
    </location>
</feature>
<feature type="transmembrane region" description="Helical" evidence="6">
    <location>
        <begin position="335"/>
        <end position="362"/>
    </location>
</feature>
<evidence type="ECO:0000313" key="8">
    <source>
        <dbReference type="EMBL" id="OBT95531.1"/>
    </source>
</evidence>
<feature type="transmembrane region" description="Helical" evidence="6">
    <location>
        <begin position="512"/>
        <end position="532"/>
    </location>
</feature>
<organism evidence="8 9">
    <name type="scientific">Pseudogymnoascus verrucosus</name>
    <dbReference type="NCBI Taxonomy" id="342668"/>
    <lineage>
        <taxon>Eukaryota</taxon>
        <taxon>Fungi</taxon>
        <taxon>Dikarya</taxon>
        <taxon>Ascomycota</taxon>
        <taxon>Pezizomycotina</taxon>
        <taxon>Leotiomycetes</taxon>
        <taxon>Thelebolales</taxon>
        <taxon>Thelebolaceae</taxon>
        <taxon>Pseudogymnoascus</taxon>
    </lineage>
</organism>
<dbReference type="GO" id="GO:0022857">
    <property type="term" value="F:transmembrane transporter activity"/>
    <property type="evidence" value="ECO:0007669"/>
    <property type="project" value="InterPro"/>
</dbReference>
<dbReference type="Pfam" id="PF07690">
    <property type="entry name" value="MFS_1"/>
    <property type="match status" value="1"/>
</dbReference>
<feature type="transmembrane region" description="Helical" evidence="6">
    <location>
        <begin position="67"/>
        <end position="92"/>
    </location>
</feature>
<dbReference type="AlphaFoldDB" id="A0A1B8GI71"/>
<protein>
    <recommendedName>
        <fullName evidence="7">Major facilitator superfamily (MFS) profile domain-containing protein</fullName>
    </recommendedName>
</protein>